<dbReference type="Gene3D" id="3.40.50.300">
    <property type="entry name" value="P-loop containing nucleotide triphosphate hydrolases"/>
    <property type="match status" value="1"/>
</dbReference>
<evidence type="ECO:0000313" key="3">
    <source>
        <dbReference type="Proteomes" id="UP000319716"/>
    </source>
</evidence>
<accession>A0A4Y1ZDX6</accession>
<evidence type="ECO:0000313" key="2">
    <source>
        <dbReference type="EMBL" id="GAY77285.1"/>
    </source>
</evidence>
<proteinExistence type="predicted"/>
<dbReference type="GO" id="GO:0009380">
    <property type="term" value="C:excinuclease repair complex"/>
    <property type="evidence" value="ECO:0007669"/>
    <property type="project" value="InterPro"/>
</dbReference>
<dbReference type="GO" id="GO:0005524">
    <property type="term" value="F:ATP binding"/>
    <property type="evidence" value="ECO:0007669"/>
    <property type="project" value="InterPro"/>
</dbReference>
<dbReference type="Proteomes" id="UP000319716">
    <property type="component" value="Unassembled WGS sequence"/>
</dbReference>
<evidence type="ECO:0000259" key="1">
    <source>
        <dbReference type="Pfam" id="PF12344"/>
    </source>
</evidence>
<organism evidence="2 3">
    <name type="scientific">Sporolactobacillus inulinus</name>
    <dbReference type="NCBI Taxonomy" id="2078"/>
    <lineage>
        <taxon>Bacteria</taxon>
        <taxon>Bacillati</taxon>
        <taxon>Bacillota</taxon>
        <taxon>Bacilli</taxon>
        <taxon>Bacillales</taxon>
        <taxon>Sporolactobacillaceae</taxon>
        <taxon>Sporolactobacillus</taxon>
    </lineage>
</organism>
<dbReference type="EMBL" id="BEXB01000024">
    <property type="protein sequence ID" value="GAY77285.1"/>
    <property type="molecule type" value="Genomic_DNA"/>
</dbReference>
<dbReference type="GO" id="GO:0003677">
    <property type="term" value="F:DNA binding"/>
    <property type="evidence" value="ECO:0007669"/>
    <property type="project" value="InterPro"/>
</dbReference>
<dbReference type="PANTHER" id="PTHR24029:SF0">
    <property type="entry name" value="UVRABC SYSTEM PROTEIN B"/>
    <property type="match status" value="1"/>
</dbReference>
<dbReference type="Pfam" id="PF12344">
    <property type="entry name" value="UvrB"/>
    <property type="match status" value="1"/>
</dbReference>
<dbReference type="AlphaFoldDB" id="A0A4Y1ZDX6"/>
<feature type="domain" description="UvrB YAD/RRR-motif-containing" evidence="1">
    <location>
        <begin position="18"/>
        <end position="59"/>
    </location>
</feature>
<protein>
    <submittedName>
        <fullName evidence="2">Excinuclease ABC subunit B</fullName>
    </submittedName>
</protein>
<dbReference type="PANTHER" id="PTHR24029">
    <property type="entry name" value="UVRABC SYSTEM PROTEIN B"/>
    <property type="match status" value="1"/>
</dbReference>
<name>A0A4Y1ZDX6_9BACL</name>
<comment type="caution">
    <text evidence="2">The sequence shown here is derived from an EMBL/GenBank/DDBJ whole genome shotgun (WGS) entry which is preliminary data.</text>
</comment>
<reference evidence="2 3" key="1">
    <citation type="submission" date="2017-11" db="EMBL/GenBank/DDBJ databases">
        <title>Draft Genome Sequence of Sporolactobacillus inulinus NBRC 111894 Isolated from Koso, a Japanese Sugar-Vegetable Fermented Beverage.</title>
        <authorList>
            <person name="Chiou T.Y."/>
            <person name="Oshima K."/>
            <person name="Suda W."/>
            <person name="Hattori M."/>
            <person name="Takahashi T."/>
        </authorList>
    </citation>
    <scope>NUCLEOTIDE SEQUENCE [LARGE SCALE GENOMIC DNA]</scope>
    <source>
        <strain evidence="2 3">NBRC111894</strain>
    </source>
</reference>
<sequence length="86" mass="10000">MIQTIGRAARNANGRVIMYADHITDSMRMAMDETARRRKIQTEFNEAHHITPKTIQKAIPELIKATYEVEKKEDTGKKKKKENDEE</sequence>
<dbReference type="GO" id="GO:0016887">
    <property type="term" value="F:ATP hydrolysis activity"/>
    <property type="evidence" value="ECO:0007669"/>
    <property type="project" value="InterPro"/>
</dbReference>
<dbReference type="GO" id="GO:0006289">
    <property type="term" value="P:nucleotide-excision repair"/>
    <property type="evidence" value="ECO:0007669"/>
    <property type="project" value="InterPro"/>
</dbReference>
<dbReference type="InterPro" id="IPR024759">
    <property type="entry name" value="UvrB_YAD/RRR_dom"/>
</dbReference>
<dbReference type="InterPro" id="IPR004807">
    <property type="entry name" value="UvrB"/>
</dbReference>
<dbReference type="InterPro" id="IPR027417">
    <property type="entry name" value="P-loop_NTPase"/>
</dbReference>
<dbReference type="SUPFAM" id="SSF52540">
    <property type="entry name" value="P-loop containing nucleoside triphosphate hydrolases"/>
    <property type="match status" value="1"/>
</dbReference>
<gene>
    <name evidence="2" type="ORF">NBRC111894_2839</name>
</gene>